<organism evidence="2 3">
    <name type="scientific">Alsobacter soli</name>
    <dbReference type="NCBI Taxonomy" id="2109933"/>
    <lineage>
        <taxon>Bacteria</taxon>
        <taxon>Pseudomonadati</taxon>
        <taxon>Pseudomonadota</taxon>
        <taxon>Alphaproteobacteria</taxon>
        <taxon>Hyphomicrobiales</taxon>
        <taxon>Alsobacteraceae</taxon>
        <taxon>Alsobacter</taxon>
    </lineage>
</organism>
<feature type="compositionally biased region" description="Polar residues" evidence="1">
    <location>
        <begin position="1"/>
        <end position="18"/>
    </location>
</feature>
<evidence type="ECO:0000313" key="3">
    <source>
        <dbReference type="Proteomes" id="UP000239772"/>
    </source>
</evidence>
<comment type="caution">
    <text evidence="2">The sequence shown here is derived from an EMBL/GenBank/DDBJ whole genome shotgun (WGS) entry which is preliminary data.</text>
</comment>
<dbReference type="Proteomes" id="UP000239772">
    <property type="component" value="Unassembled WGS sequence"/>
</dbReference>
<proteinExistence type="predicted"/>
<dbReference type="EMBL" id="PVZS01000029">
    <property type="protein sequence ID" value="PSC03223.1"/>
    <property type="molecule type" value="Genomic_DNA"/>
</dbReference>
<keyword evidence="3" id="KW-1185">Reference proteome</keyword>
<sequence length="817" mass="88803">MSTSSASHTRAKTTTTAASHVAAPQTVQPVAIKQLVVRGVPPHGKVVIKTAGGVIATGQADEYGVVRIKPPQGQAFPKSAVVEVHGRDTGQPASSFAFNHVFGAEGAQSVSWDGALFSVGSSLSTQWATEVIDVSDVHAKLRRGTQVVGFSPPPPAVEYLKVLGVPRGGSVEVRNAAGAIVARADGVTSGAAVLTPIGKGAFPPMVTVRIVPHSIVEGVSGDKAAVSFGHVFGSRGRQGVQYDGRSFTLNQASSGKPGQAGGMDTIDFRDFYAKVGDRSDIGFVQAPAAAGAVRGIKGHGDKAWWRTMELTVVASLLRLTANQFRIQVHGPLANLLFGAFQQSPISQEGLINLEFARLGRIWTDHRPASYGPLVETYRLLALQFMRNSPVAASGLITLINNLGPEGLIRHYGELHPEQMSRLVVDSMVAANPNWLSDMAVGRTTDDEIRSLARLTYAASGGTDERANAVADAFISWARNHRELRPAMARYLGEHGFYLPMRAASPFDPPNPRTEVLAAILPFVPVAGSESRASTSSAVHPANPVPLDPHTLQLYADTLARIPANQSGLVTHFLRSFAASPGAMQSMHGPQASVQLFMRLAVEVNPRLRNDFFRGYSTLFQTITRDFARFMGSSDQDARWWTVRTIDTLNWIRTAMPAALRQETMQRLWDTVMSDGPILQGSNALASVFPAWEERRREFHADHAQRITDTQLNGMRHLSLLFERIADSLQHHRPLNDLQNRLLNMAAFLFGRRTDQELADAMRNASPYFAQLLMTATGLRMFGVQPVIDFLGTHLGYLDDQEKSQLAGILPYRDRNRS</sequence>
<evidence type="ECO:0000313" key="2">
    <source>
        <dbReference type="EMBL" id="PSC03223.1"/>
    </source>
</evidence>
<name>A0A2T1HNL7_9HYPH</name>
<feature type="region of interest" description="Disordered" evidence="1">
    <location>
        <begin position="1"/>
        <end position="20"/>
    </location>
</feature>
<dbReference type="RefSeq" id="WP_106339243.1">
    <property type="nucleotide sequence ID" value="NZ_PVZS01000029.1"/>
</dbReference>
<evidence type="ECO:0000256" key="1">
    <source>
        <dbReference type="SAM" id="MobiDB-lite"/>
    </source>
</evidence>
<protein>
    <submittedName>
        <fullName evidence="2">Uncharacterized protein</fullName>
    </submittedName>
</protein>
<gene>
    <name evidence="2" type="ORF">SLNSH_19970</name>
</gene>
<reference evidence="3" key="1">
    <citation type="submission" date="2018-03" db="EMBL/GenBank/DDBJ databases">
        <authorList>
            <person name="Sun L."/>
            <person name="Liu H."/>
            <person name="Chen W."/>
            <person name="Huang K."/>
            <person name="Liu W."/>
            <person name="Gao X."/>
        </authorList>
    </citation>
    <scope>NUCLEOTIDE SEQUENCE [LARGE SCALE GENOMIC DNA]</scope>
    <source>
        <strain evidence="3">SH9</strain>
    </source>
</reference>
<dbReference type="AlphaFoldDB" id="A0A2T1HNL7"/>
<accession>A0A2T1HNL7</accession>